<dbReference type="EMBL" id="JADKNH010000018">
    <property type="protein sequence ID" value="MBF4695670.1"/>
    <property type="molecule type" value="Genomic_DNA"/>
</dbReference>
<dbReference type="InterPro" id="IPR003501">
    <property type="entry name" value="PTS_EIIB_2/3"/>
</dbReference>
<evidence type="ECO:0000313" key="9">
    <source>
        <dbReference type="EMBL" id="MBF4695670.1"/>
    </source>
</evidence>
<evidence type="ECO:0000313" key="10">
    <source>
        <dbReference type="Proteomes" id="UP000614200"/>
    </source>
</evidence>
<name>A0ABS0A0J5_9FIRM</name>
<dbReference type="CDD" id="cd05564">
    <property type="entry name" value="PTS_IIB_chitobiose_lichenan"/>
    <property type="match status" value="1"/>
</dbReference>
<dbReference type="RefSeq" id="WP_194703904.1">
    <property type="nucleotide sequence ID" value="NZ_JADKNH010000018.1"/>
</dbReference>
<evidence type="ECO:0000256" key="5">
    <source>
        <dbReference type="ARBA" id="ARBA00022683"/>
    </source>
</evidence>
<sequence>MTKIVLLCAAGMSTSLLVTKMKAYSEKQGYDYTISAHPISEVQSKAGDASCILLGPQVRFELESIQKKMSGIPVEAVDMMAYGMMDGAKVITQARKLMGED</sequence>
<gene>
    <name evidence="9" type="ORF">ISU02_21455</name>
</gene>
<evidence type="ECO:0000259" key="8">
    <source>
        <dbReference type="PROSITE" id="PS51100"/>
    </source>
</evidence>
<keyword evidence="1" id="KW-0813">Transport</keyword>
<dbReference type="Pfam" id="PF02302">
    <property type="entry name" value="PTS_IIB"/>
    <property type="match status" value="1"/>
</dbReference>
<keyword evidence="10" id="KW-1185">Reference proteome</keyword>
<protein>
    <submittedName>
        <fullName evidence="9">PTS sugar transporter subunit IIB</fullName>
    </submittedName>
</protein>
<evidence type="ECO:0000256" key="3">
    <source>
        <dbReference type="ARBA" id="ARBA00022597"/>
    </source>
</evidence>
<feature type="modified residue" description="Phosphocysteine; by EIIA" evidence="7">
    <location>
        <position position="8"/>
    </location>
</feature>
<accession>A0ABS0A0J5</accession>
<dbReference type="PROSITE" id="PS51100">
    <property type="entry name" value="PTS_EIIB_TYPE_3"/>
    <property type="match status" value="1"/>
</dbReference>
<dbReference type="Gene3D" id="3.40.50.2300">
    <property type="match status" value="1"/>
</dbReference>
<keyword evidence="2" id="KW-0597">Phosphoprotein</keyword>
<organism evidence="9 10">
    <name type="scientific">Fusibacter ferrireducens</name>
    <dbReference type="NCBI Taxonomy" id="2785058"/>
    <lineage>
        <taxon>Bacteria</taxon>
        <taxon>Bacillati</taxon>
        <taxon>Bacillota</taxon>
        <taxon>Clostridia</taxon>
        <taxon>Eubacteriales</taxon>
        <taxon>Eubacteriales Family XII. Incertae Sedis</taxon>
        <taxon>Fusibacter</taxon>
    </lineage>
</organism>
<dbReference type="InterPro" id="IPR051819">
    <property type="entry name" value="PTS_sugar-specific_EIIB"/>
</dbReference>
<feature type="domain" description="PTS EIIB type-3" evidence="8">
    <location>
        <begin position="1"/>
        <end position="101"/>
    </location>
</feature>
<dbReference type="PANTHER" id="PTHR34581">
    <property type="entry name" value="PTS SYSTEM N,N'-DIACETYLCHITOBIOSE-SPECIFIC EIIB COMPONENT"/>
    <property type="match status" value="1"/>
</dbReference>
<evidence type="ECO:0000256" key="6">
    <source>
        <dbReference type="ARBA" id="ARBA00022777"/>
    </source>
</evidence>
<comment type="caution">
    <text evidence="9">The sequence shown here is derived from an EMBL/GenBank/DDBJ whole genome shotgun (WGS) entry which is preliminary data.</text>
</comment>
<evidence type="ECO:0000256" key="4">
    <source>
        <dbReference type="ARBA" id="ARBA00022679"/>
    </source>
</evidence>
<reference evidence="9 10" key="1">
    <citation type="submission" date="2020-11" db="EMBL/GenBank/DDBJ databases">
        <title>Fusibacter basophilias sp. nov.</title>
        <authorList>
            <person name="Qiu D."/>
        </authorList>
    </citation>
    <scope>NUCLEOTIDE SEQUENCE [LARGE SCALE GENOMIC DNA]</scope>
    <source>
        <strain evidence="9 10">Q10-2</strain>
    </source>
</reference>
<keyword evidence="4" id="KW-0808">Transferase</keyword>
<evidence type="ECO:0000256" key="2">
    <source>
        <dbReference type="ARBA" id="ARBA00022553"/>
    </source>
</evidence>
<dbReference type="PANTHER" id="PTHR34581:SF2">
    <property type="entry name" value="PTS SYSTEM N,N'-DIACETYLCHITOBIOSE-SPECIFIC EIIB COMPONENT"/>
    <property type="match status" value="1"/>
</dbReference>
<keyword evidence="3 9" id="KW-0762">Sugar transport</keyword>
<proteinExistence type="predicted"/>
<dbReference type="SUPFAM" id="SSF52794">
    <property type="entry name" value="PTS system IIB component-like"/>
    <property type="match status" value="1"/>
</dbReference>
<evidence type="ECO:0000256" key="7">
    <source>
        <dbReference type="PROSITE-ProRule" id="PRU00423"/>
    </source>
</evidence>
<dbReference type="InterPro" id="IPR036095">
    <property type="entry name" value="PTS_EIIB-like_sf"/>
</dbReference>
<keyword evidence="6" id="KW-0418">Kinase</keyword>
<keyword evidence="5" id="KW-0598">Phosphotransferase system</keyword>
<dbReference type="InterPro" id="IPR013012">
    <property type="entry name" value="PTS_EIIB_3"/>
</dbReference>
<dbReference type="Proteomes" id="UP000614200">
    <property type="component" value="Unassembled WGS sequence"/>
</dbReference>
<evidence type="ECO:0000256" key="1">
    <source>
        <dbReference type="ARBA" id="ARBA00022448"/>
    </source>
</evidence>